<name>A0AAD5L4W2_9CRUS</name>
<sequence>MNWTNTKKANVSINNGPSYEHLMVMKALQQVLLVERCGGDTVAEAVTRAWDRITTKECRSACNWCGIKKKGVKKHKISGSKIVDAVHKGVRKTLPDAKDSQLEKETKKRFVRAPEKLKPAKASSSQTSHVGDEEDSD</sequence>
<dbReference type="PANTHER" id="PTHR34153:SF2">
    <property type="entry name" value="SI:CH211-262H13.3-RELATED"/>
    <property type="match status" value="1"/>
</dbReference>
<dbReference type="Proteomes" id="UP000820818">
    <property type="component" value="Unassembled WGS sequence"/>
</dbReference>
<accession>A0AAD5L4W2</accession>
<protein>
    <submittedName>
        <fullName evidence="2">Uncharacterized protein</fullName>
    </submittedName>
</protein>
<evidence type="ECO:0000313" key="3">
    <source>
        <dbReference type="Proteomes" id="UP000820818"/>
    </source>
</evidence>
<gene>
    <name evidence="2" type="ORF">GHT06_001905</name>
</gene>
<reference evidence="2" key="1">
    <citation type="submission" date="2022-05" db="EMBL/GenBank/DDBJ databases">
        <title>A multi-omics perspective on studying reproductive biology in Daphnia sinensis.</title>
        <authorList>
            <person name="Jia J."/>
        </authorList>
    </citation>
    <scope>NUCLEOTIDE SEQUENCE</scope>
    <source>
        <strain evidence="2">WSL</strain>
    </source>
</reference>
<dbReference type="AlphaFoldDB" id="A0AAD5L4W2"/>
<dbReference type="EMBL" id="WJBH02000050">
    <property type="protein sequence ID" value="KAI9551073.1"/>
    <property type="molecule type" value="Genomic_DNA"/>
</dbReference>
<feature type="region of interest" description="Disordered" evidence="1">
    <location>
        <begin position="94"/>
        <end position="137"/>
    </location>
</feature>
<evidence type="ECO:0000256" key="1">
    <source>
        <dbReference type="SAM" id="MobiDB-lite"/>
    </source>
</evidence>
<dbReference type="PANTHER" id="PTHR34153">
    <property type="entry name" value="SI:CH211-262H13.3-RELATED-RELATED"/>
    <property type="match status" value="1"/>
</dbReference>
<keyword evidence="3" id="KW-1185">Reference proteome</keyword>
<feature type="compositionally biased region" description="Basic and acidic residues" evidence="1">
    <location>
        <begin position="94"/>
        <end position="118"/>
    </location>
</feature>
<evidence type="ECO:0000313" key="2">
    <source>
        <dbReference type="EMBL" id="KAI9551073.1"/>
    </source>
</evidence>
<comment type="caution">
    <text evidence="2">The sequence shown here is derived from an EMBL/GenBank/DDBJ whole genome shotgun (WGS) entry which is preliminary data.</text>
</comment>
<organism evidence="2 3">
    <name type="scientific">Daphnia sinensis</name>
    <dbReference type="NCBI Taxonomy" id="1820382"/>
    <lineage>
        <taxon>Eukaryota</taxon>
        <taxon>Metazoa</taxon>
        <taxon>Ecdysozoa</taxon>
        <taxon>Arthropoda</taxon>
        <taxon>Crustacea</taxon>
        <taxon>Branchiopoda</taxon>
        <taxon>Diplostraca</taxon>
        <taxon>Cladocera</taxon>
        <taxon>Anomopoda</taxon>
        <taxon>Daphniidae</taxon>
        <taxon>Daphnia</taxon>
        <taxon>Daphnia similis group</taxon>
    </lineage>
</organism>
<proteinExistence type="predicted"/>